<evidence type="ECO:0000256" key="1">
    <source>
        <dbReference type="SAM" id="MobiDB-lite"/>
    </source>
</evidence>
<dbReference type="InterPro" id="IPR004360">
    <property type="entry name" value="Glyas_Fos-R_dOase_dom"/>
</dbReference>
<feature type="domain" description="VOC" evidence="2">
    <location>
        <begin position="6"/>
        <end position="119"/>
    </location>
</feature>
<dbReference type="SUPFAM" id="SSF54593">
    <property type="entry name" value="Glyoxalase/Bleomycin resistance protein/Dihydroxybiphenyl dioxygenase"/>
    <property type="match status" value="1"/>
</dbReference>
<dbReference type="EMBL" id="JBJDOT010000043">
    <property type="protein sequence ID" value="MFK3866328.1"/>
    <property type="molecule type" value="Genomic_DNA"/>
</dbReference>
<dbReference type="RefSeq" id="WP_404676426.1">
    <property type="nucleotide sequence ID" value="NZ_JBJDOT010000043.1"/>
</dbReference>
<keyword evidence="4" id="KW-1185">Reference proteome</keyword>
<name>A0ABW8L2R7_9GAMM</name>
<sequence length="127" mass="14050">MLSKSKVGAICYYISDLDKTEAFYRDTLGIDIQKMEDEGEGWLLAKTVNEVELLFFKQESRPGNSPIIVFELADGGIDDVIEALAEKGTTIVTPVSHAPGGWSAEIADPDNHQISMYQSDEVPRSRK</sequence>
<dbReference type="Proteomes" id="UP001620262">
    <property type="component" value="Unassembled WGS sequence"/>
</dbReference>
<dbReference type="InterPro" id="IPR052164">
    <property type="entry name" value="Anthracycline_SecMetBiosynth"/>
</dbReference>
<comment type="caution">
    <text evidence="3">The sequence shown here is derived from an EMBL/GenBank/DDBJ whole genome shotgun (WGS) entry which is preliminary data.</text>
</comment>
<dbReference type="Pfam" id="PF00903">
    <property type="entry name" value="Glyoxalase"/>
    <property type="match status" value="1"/>
</dbReference>
<evidence type="ECO:0000259" key="2">
    <source>
        <dbReference type="PROSITE" id="PS51819"/>
    </source>
</evidence>
<evidence type="ECO:0000313" key="4">
    <source>
        <dbReference type="Proteomes" id="UP001620262"/>
    </source>
</evidence>
<dbReference type="CDD" id="cd06587">
    <property type="entry name" value="VOC"/>
    <property type="match status" value="1"/>
</dbReference>
<organism evidence="3 4">
    <name type="scientific">Pseudoalteromonas rhizosphaerae</name>
    <dbReference type="NCBI Taxonomy" id="2518973"/>
    <lineage>
        <taxon>Bacteria</taxon>
        <taxon>Pseudomonadati</taxon>
        <taxon>Pseudomonadota</taxon>
        <taxon>Gammaproteobacteria</taxon>
        <taxon>Alteromonadales</taxon>
        <taxon>Pseudoalteromonadaceae</taxon>
        <taxon>Pseudoalteromonas</taxon>
    </lineage>
</organism>
<dbReference type="Gene3D" id="3.10.180.10">
    <property type="entry name" value="2,3-Dihydroxybiphenyl 1,2-Dioxygenase, domain 1"/>
    <property type="match status" value="1"/>
</dbReference>
<dbReference type="InterPro" id="IPR029068">
    <property type="entry name" value="Glyas_Bleomycin-R_OHBP_Dase"/>
</dbReference>
<dbReference type="PROSITE" id="PS51819">
    <property type="entry name" value="VOC"/>
    <property type="match status" value="1"/>
</dbReference>
<protein>
    <submittedName>
        <fullName evidence="3">VOC family protein</fullName>
    </submittedName>
</protein>
<reference evidence="3 4" key="1">
    <citation type="submission" date="2024-11" db="EMBL/GenBank/DDBJ databases">
        <title>The Natural Products Discovery Center: Release of the First 8490 Sequenced Strains for Exploring Actinobacteria Biosynthetic Diversity.</title>
        <authorList>
            <person name="Kalkreuter E."/>
            <person name="Kautsar S.A."/>
            <person name="Yang D."/>
            <person name="Bader C.D."/>
            <person name="Teijaro C.N."/>
            <person name="Fluegel L."/>
            <person name="Davis C.M."/>
            <person name="Simpson J.R."/>
            <person name="Lauterbach L."/>
            <person name="Steele A.D."/>
            <person name="Gui C."/>
            <person name="Meng S."/>
            <person name="Li G."/>
            <person name="Viehrig K."/>
            <person name="Ye F."/>
            <person name="Su P."/>
            <person name="Kiefer A.F."/>
            <person name="Nichols A."/>
            <person name="Cepeda A.J."/>
            <person name="Yan W."/>
            <person name="Fan B."/>
            <person name="Jiang Y."/>
            <person name="Adhikari A."/>
            <person name="Zheng C.-J."/>
            <person name="Schuster L."/>
            <person name="Cowan T.M."/>
            <person name="Smanski M.J."/>
            <person name="Chevrette M.G."/>
            <person name="De Carvalho L.P.S."/>
            <person name="Shen B."/>
        </authorList>
    </citation>
    <scope>NUCLEOTIDE SEQUENCE [LARGE SCALE GENOMIC DNA]</scope>
    <source>
        <strain evidence="3 4">NPDC078403</strain>
    </source>
</reference>
<dbReference type="InterPro" id="IPR037523">
    <property type="entry name" value="VOC_core"/>
</dbReference>
<gene>
    <name evidence="3" type="ORF">ACI2JU_20990</name>
</gene>
<accession>A0ABW8L2R7</accession>
<feature type="region of interest" description="Disordered" evidence="1">
    <location>
        <begin position="102"/>
        <end position="127"/>
    </location>
</feature>
<dbReference type="PANTHER" id="PTHR33993">
    <property type="entry name" value="GLYOXALASE-RELATED"/>
    <property type="match status" value="1"/>
</dbReference>
<proteinExistence type="predicted"/>
<evidence type="ECO:0000313" key="3">
    <source>
        <dbReference type="EMBL" id="MFK3866328.1"/>
    </source>
</evidence>